<dbReference type="GO" id="GO:0002142">
    <property type="term" value="C:stereocilia ankle link complex"/>
    <property type="evidence" value="ECO:0007669"/>
    <property type="project" value="TreeGrafter"/>
</dbReference>
<proteinExistence type="predicted"/>
<name>A0A9J6CNY4_POLVA</name>
<gene>
    <name evidence="5" type="ORF">PVAND_012885</name>
</gene>
<dbReference type="InterPro" id="IPR036034">
    <property type="entry name" value="PDZ_sf"/>
</dbReference>
<evidence type="ECO:0000256" key="2">
    <source>
        <dbReference type="ARBA" id="ARBA00022737"/>
    </source>
</evidence>
<dbReference type="OrthoDB" id="6021951at2759"/>
<dbReference type="GO" id="GO:0005929">
    <property type="term" value="C:cilium"/>
    <property type="evidence" value="ECO:0007669"/>
    <property type="project" value="TreeGrafter"/>
</dbReference>
<dbReference type="PANTHER" id="PTHR23116:SF36">
    <property type="entry name" value="HARMONIN"/>
    <property type="match status" value="1"/>
</dbReference>
<dbReference type="PROSITE" id="PS50106">
    <property type="entry name" value="PDZ"/>
    <property type="match status" value="1"/>
</dbReference>
<dbReference type="GO" id="GO:0032426">
    <property type="term" value="C:stereocilium tip"/>
    <property type="evidence" value="ECO:0007669"/>
    <property type="project" value="TreeGrafter"/>
</dbReference>
<dbReference type="Pfam" id="PF00595">
    <property type="entry name" value="PDZ"/>
    <property type="match status" value="1"/>
</dbReference>
<evidence type="ECO:0000313" key="5">
    <source>
        <dbReference type="EMBL" id="KAG5683612.1"/>
    </source>
</evidence>
<dbReference type="InterPro" id="IPR051844">
    <property type="entry name" value="USH2_Complex_Protein"/>
</dbReference>
<evidence type="ECO:0000259" key="4">
    <source>
        <dbReference type="PROSITE" id="PS50106"/>
    </source>
</evidence>
<feature type="domain" description="PDZ" evidence="4">
    <location>
        <begin position="28"/>
        <end position="113"/>
    </location>
</feature>
<accession>A0A9J6CNY4</accession>
<keyword evidence="2" id="KW-0677">Repeat</keyword>
<keyword evidence="6" id="KW-1185">Reference proteome</keyword>
<dbReference type="InterPro" id="IPR001478">
    <property type="entry name" value="PDZ"/>
</dbReference>
<dbReference type="Gene3D" id="2.30.42.10">
    <property type="match status" value="1"/>
</dbReference>
<comment type="caution">
    <text evidence="5">The sequence shown here is derived from an EMBL/GenBank/DDBJ whole genome shotgun (WGS) entry which is preliminary data.</text>
</comment>
<dbReference type="EMBL" id="JADBJN010000001">
    <property type="protein sequence ID" value="KAG5683612.1"/>
    <property type="molecule type" value="Genomic_DNA"/>
</dbReference>
<evidence type="ECO:0000256" key="1">
    <source>
        <dbReference type="ARBA" id="ARBA00004316"/>
    </source>
</evidence>
<dbReference type="SMART" id="SM00228">
    <property type="entry name" value="PDZ"/>
    <property type="match status" value="1"/>
</dbReference>
<organism evidence="5 6">
    <name type="scientific">Polypedilum vanderplanki</name>
    <name type="common">Sleeping chironomid midge</name>
    <dbReference type="NCBI Taxonomy" id="319348"/>
    <lineage>
        <taxon>Eukaryota</taxon>
        <taxon>Metazoa</taxon>
        <taxon>Ecdysozoa</taxon>
        <taxon>Arthropoda</taxon>
        <taxon>Hexapoda</taxon>
        <taxon>Insecta</taxon>
        <taxon>Pterygota</taxon>
        <taxon>Neoptera</taxon>
        <taxon>Endopterygota</taxon>
        <taxon>Diptera</taxon>
        <taxon>Nematocera</taxon>
        <taxon>Chironomoidea</taxon>
        <taxon>Chironomidae</taxon>
        <taxon>Chironominae</taxon>
        <taxon>Polypedilum</taxon>
        <taxon>Polypedilum</taxon>
    </lineage>
</organism>
<comment type="subcellular location">
    <subcellularLocation>
        <location evidence="1">Cell projection</location>
    </subcellularLocation>
</comment>
<reference evidence="5" key="1">
    <citation type="submission" date="2021-03" db="EMBL/GenBank/DDBJ databases">
        <title>Chromosome level genome of the anhydrobiotic midge Polypedilum vanderplanki.</title>
        <authorList>
            <person name="Yoshida Y."/>
            <person name="Kikawada T."/>
            <person name="Gusev O."/>
        </authorList>
    </citation>
    <scope>NUCLEOTIDE SEQUENCE</scope>
    <source>
        <strain evidence="5">NIAS01</strain>
        <tissue evidence="5">Whole body or cell culture</tissue>
    </source>
</reference>
<dbReference type="Proteomes" id="UP001107558">
    <property type="component" value="Chromosome 1"/>
</dbReference>
<sequence>MTDSSMSTTSSNDLNSHHGIHQVKRLRTIKLTRPHTGTNHANLTIGHPLISSFGFSLRGGREFGTGFFISNVYKGSEADMKGLKVGDQIIRVGNSTGSYRVDDAVHKELSQFIASQNRLILKVRGVGILPVKERASDPLTWHVVPSPSSLAFTQDDSQTARDI</sequence>
<evidence type="ECO:0000256" key="3">
    <source>
        <dbReference type="ARBA" id="ARBA00023273"/>
    </source>
</evidence>
<dbReference type="GO" id="GO:0005886">
    <property type="term" value="C:plasma membrane"/>
    <property type="evidence" value="ECO:0007669"/>
    <property type="project" value="TreeGrafter"/>
</dbReference>
<dbReference type="PANTHER" id="PTHR23116">
    <property type="entry name" value="PDZ DOMAIN CONTAINING WHIRLIN AND HARMONIN-RELATED"/>
    <property type="match status" value="1"/>
</dbReference>
<dbReference type="SUPFAM" id="SSF50156">
    <property type="entry name" value="PDZ domain-like"/>
    <property type="match status" value="1"/>
</dbReference>
<protein>
    <recommendedName>
        <fullName evidence="4">PDZ domain-containing protein</fullName>
    </recommendedName>
</protein>
<keyword evidence="3" id="KW-0966">Cell projection</keyword>
<dbReference type="AlphaFoldDB" id="A0A9J6CNY4"/>
<evidence type="ECO:0000313" key="6">
    <source>
        <dbReference type="Proteomes" id="UP001107558"/>
    </source>
</evidence>